<comment type="subcellular location">
    <subcellularLocation>
        <location evidence="3">Mitochondrion</location>
    </subcellularLocation>
</comment>
<dbReference type="GO" id="GO:0005739">
    <property type="term" value="C:mitochondrion"/>
    <property type="evidence" value="ECO:0007669"/>
    <property type="project" value="UniProtKB-SubCell"/>
</dbReference>
<evidence type="ECO:0000313" key="6">
    <source>
        <dbReference type="Proteomes" id="UP000007799"/>
    </source>
</evidence>
<dbReference type="Proteomes" id="UP000007799">
    <property type="component" value="Unassembled WGS sequence"/>
</dbReference>
<dbReference type="EMBL" id="GL832958">
    <property type="protein sequence ID" value="EGD80822.1"/>
    <property type="molecule type" value="Genomic_DNA"/>
</dbReference>
<dbReference type="AlphaFoldDB" id="F2U094"/>
<dbReference type="InterPro" id="IPR013892">
    <property type="entry name" value="Cyt_c_biogenesis_Cmc1-like"/>
</dbReference>
<dbReference type="PANTHER" id="PTHR22977:SF5">
    <property type="entry name" value="COX ASSEMBLY MITOCHONDRIAL PROTEIN HOMOLOG"/>
    <property type="match status" value="1"/>
</dbReference>
<name>F2U094_SALR5</name>
<reference evidence="5" key="1">
    <citation type="submission" date="2009-08" db="EMBL/GenBank/DDBJ databases">
        <title>Annotation of Salpingoeca rosetta.</title>
        <authorList>
            <consortium name="The Broad Institute Genome Sequencing Platform"/>
            <person name="Russ C."/>
            <person name="Cuomo C."/>
            <person name="Burger G."/>
            <person name="Gray M.W."/>
            <person name="Holland P.W.H."/>
            <person name="King N."/>
            <person name="Lang F.B.F."/>
            <person name="Roger A.J."/>
            <person name="Ruiz-Trillo I."/>
            <person name="Young S.K."/>
            <person name="Zeng Q."/>
            <person name="Gargeya S."/>
            <person name="Alvarado L."/>
            <person name="Berlin A."/>
            <person name="Chapman S.B."/>
            <person name="Chen Z."/>
            <person name="Freedman E."/>
            <person name="Gellesch M."/>
            <person name="Goldberg J."/>
            <person name="Griggs A."/>
            <person name="Gujja S."/>
            <person name="Heilman E."/>
            <person name="Heiman D."/>
            <person name="Howarth C."/>
            <person name="Mehta T."/>
            <person name="Neiman D."/>
            <person name="Pearson M."/>
            <person name="Roberts A."/>
            <person name="Saif S."/>
            <person name="Shea T."/>
            <person name="Shenoy N."/>
            <person name="Sisk P."/>
            <person name="Stolte C."/>
            <person name="Sykes S."/>
            <person name="White J."/>
            <person name="Yandava C."/>
            <person name="Haas B."/>
            <person name="Nusbaum C."/>
            <person name="Birren B."/>
        </authorList>
    </citation>
    <scope>NUCLEOTIDE SEQUENCE [LARGE SCALE GENOMIC DNA]</scope>
    <source>
        <strain evidence="5">ATCC 50818</strain>
    </source>
</reference>
<dbReference type="PANTHER" id="PTHR22977">
    <property type="entry name" value="COX ASSEMBLY MITOCHONDRIAL PROTEIN"/>
    <property type="match status" value="1"/>
</dbReference>
<proteinExistence type="inferred from homology"/>
<keyword evidence="2" id="KW-1015">Disulfide bond</keyword>
<dbReference type="OrthoDB" id="6224010at2759"/>
<protein>
    <recommendedName>
        <fullName evidence="3">COX assembly mitochondrial protein</fullName>
    </recommendedName>
</protein>
<evidence type="ECO:0000256" key="1">
    <source>
        <dbReference type="ARBA" id="ARBA00007347"/>
    </source>
</evidence>
<dbReference type="FunCoup" id="F2U094">
    <property type="interactions" value="221"/>
</dbReference>
<evidence type="ECO:0000313" key="5">
    <source>
        <dbReference type="EMBL" id="EGD80822.1"/>
    </source>
</evidence>
<keyword evidence="3" id="KW-0496">Mitochondrion</keyword>
<dbReference type="InParanoid" id="F2U094"/>
<sequence length="123" mass="14353">MFGKREQEPSMLNMNDDHLRHVEKDIVIPKMVKEAARIACADVVKEFEDCARGRTISVVFACREQNKKLTECVLANSTPEHFERQTQIFLEKRKEARLAEEQQAAQEAQPQQQTQQQQQQQQQ</sequence>
<feature type="compositionally biased region" description="Low complexity" evidence="4">
    <location>
        <begin position="101"/>
        <end position="123"/>
    </location>
</feature>
<dbReference type="Pfam" id="PF08583">
    <property type="entry name" value="Cmc1"/>
    <property type="match status" value="1"/>
</dbReference>
<dbReference type="RefSeq" id="XP_004997383.1">
    <property type="nucleotide sequence ID" value="XM_004997326.1"/>
</dbReference>
<accession>F2U094</accession>
<organism evidence="6">
    <name type="scientific">Salpingoeca rosetta (strain ATCC 50818 / BSB-021)</name>
    <dbReference type="NCBI Taxonomy" id="946362"/>
    <lineage>
        <taxon>Eukaryota</taxon>
        <taxon>Choanoflagellata</taxon>
        <taxon>Craspedida</taxon>
        <taxon>Salpingoecidae</taxon>
        <taxon>Salpingoeca</taxon>
    </lineage>
</organism>
<keyword evidence="6" id="KW-1185">Reference proteome</keyword>
<evidence type="ECO:0000256" key="3">
    <source>
        <dbReference type="RuleBase" id="RU364104"/>
    </source>
</evidence>
<evidence type="ECO:0000256" key="2">
    <source>
        <dbReference type="ARBA" id="ARBA00023157"/>
    </source>
</evidence>
<dbReference type="STRING" id="946362.F2U094"/>
<dbReference type="GeneID" id="16077980"/>
<evidence type="ECO:0000256" key="4">
    <source>
        <dbReference type="SAM" id="MobiDB-lite"/>
    </source>
</evidence>
<gene>
    <name evidence="5" type="ORF">PTSG_01408</name>
</gene>
<dbReference type="eggNOG" id="KOG4624">
    <property type="taxonomic scope" value="Eukaryota"/>
</dbReference>
<feature type="region of interest" description="Disordered" evidence="4">
    <location>
        <begin position="93"/>
        <end position="123"/>
    </location>
</feature>
<comment type="similarity">
    <text evidence="1 3">Belongs to the CMC family.</text>
</comment>
<dbReference type="KEGG" id="sre:PTSG_01408"/>